<sequence>MYHRSQRTLLALLIVFGLFVTLLPPPVLAAGEAVRGNFSSWNPLLMSSSLGGTFVYVSNPVNNSSLSQVEFKFFKDTEQWYGKDAPNTITFGTIFTGLSTGGYDERNLRFAHTNNSVYVFKWDGNTRGVVFQLDAAPATISGVSRSPTAPTAGQAVTVTATTSGTSPVQQSFWLRYAVNGNWSASTVVQMTGSGSSFSATIPAQAAGTTVSYYVFSSANTSSIAGADADLMTINADTNGGSNYSYTVSSGTSAIAPAQSRALWLDLATIAWNGGAASSFRLLYDPDGGMTTAAETTLCTLPTPATPCYLPLTASGTVSGYSKNPNATGLTRLLTGLTTDAAWHLLRGQLVVAAYDGSGNRIDATRVQIQGVLDDLYAANATTQTLGVSYSGAVPTVRLWAPTAKTVTLRRFASSTTTTYTDHPMTLDPTSGVWSVTGDASWDRQFYLFAVEVYVPALDAVVTNLVTDPYAVSLSQDGAAANDVRSQFVNLDDADLKPTGWDTLSKPALTNPEDIVIYEVHIRDFSANDSTVAAADRGTYRAFTYDGAGPHPNTTLSDGMNHLLQLRQAGLTHIHLLPTFDIASVIENPAERSEPTISFNPATDRASSNPQAAVGATRQTDSFNWGYDPYHYGVPEGAYSSDPDGVTRIREFRELVQTLNQNGLRVVMDVVYNHTAASGQDDKSVLDKIVPGYYYRYDTNGTLYQSSCCADTATEYAMMEKLMIDTVVRFATAYKIDGFRFDLMNLHTRQNMLNVRSAVQALNLSTHGVDGSTIYLYGEGWDFGSARDKGLTVCPHCYAHKHNMTGSGIGVFNDVIRDAAHGGYSTDPVGIRRQGFINGLSYDWNGYNYPNRFQSDLHATMDTLRSALRGSGTDWNGQGNPFTDDPQEAINYVEKHDNETLFDQNVFKLPNGDGSGNPGWIGSSIPTTTMSDRVRSQNMGVSLIGLAQGIPFFHMGQDILRSKSLDRNSYDSGDWFNRVYWDRSANNFGRGLPPAWDNSSRWGIMTPLLNNTALDPTTADMNAAAAHLRETLRLRMSSPLFRLTSEADVNARVSHYNTDNSRDALLVMRLSDQVAPDLDPNWENILVFFNANKVAQSITIPNANGFVLHPLHTNGIDDDPVIATATFNDATDTFTIPARTTVVFVSTQPMEPPSSIDWVGLMYPRGGVAHAINENNFAPAGFDVFVQVYEAGVTPGPGQGAGIECYLHWGRYGQSWTDLPMTYNTDVGNNDEYRATIPKATLEALAPGTYGFTTYCKKPGEAPKWKANSYNINGNPADDDQRDGLITIIPSADSAIEPNGGVFVHLFEWRWSDVAKECTFLGQKGYTGVQVSPPNEHIVPTADLGGNPANDFPWWARYQPVTHDTTRFTSRSGTWAEFQQMVNTCNAAGVAVIVDAVINHMADIQVGTPPTGTAGTTYQSQPAGSRFYGTQYLPDDFHADCLISDYSDRYQVQYCQLAGLPDLDTGKSTVQTKLRAYLQALLNAGVKGFRIDAAKHMAAHEVGAILDGLTLPGGGRPYIFSEVIDMDPNERIRDWEYTPYGDVTEFAYSISVIGNTFNCGGSLSNLQNFTTNLLPSHFAQIFVDNHDNQRGHGPGGGCVVDHRDGRAHVLANIFTLAYPYGHPSIMSSYYWTTNPNSNAGDSLGPPSSNDGGTTWGPGLGADTRPVYGAGQSAGDYPANCAGTYPNPVTGGDLGKWVCEHRYPAIANMVQFRQTTHGEPVTNWQNIGGTPTNHIAFGRGNKGFVAINNGSVAAPTTYQTGLPAGFYCDVTKYDFQGGKCVLPGTNTPAPASALIEVNASGQIVNYTLAAQDAFAIHIDARPQYQITVQADPTGSGAVIGGGTYLHGATVTVNATPASGYTFVNWTEGATVVATTASYSFVATGDRVLTANFVPTATPTPSATPTTPTPSVTPTTPTPSVTPTTPTPSVTPTTPTPSVTPTTPTPSVTPTTPTPSVTPTTPTPSVTPTTPTPTTEPSLPTHEVYIPLVMN</sequence>
<dbReference type="Gene3D" id="2.60.40.1180">
    <property type="entry name" value="Golgi alpha-mannosidase II"/>
    <property type="match status" value="2"/>
</dbReference>
<dbReference type="GO" id="GO:0005975">
    <property type="term" value="P:carbohydrate metabolic process"/>
    <property type="evidence" value="ECO:0000318"/>
    <property type="project" value="GO_Central"/>
</dbReference>
<dbReference type="InterPro" id="IPR044060">
    <property type="entry name" value="Bacterial_rp_domain"/>
</dbReference>
<dbReference type="eggNOG" id="COG1523">
    <property type="taxonomic scope" value="Bacteria"/>
</dbReference>
<dbReference type="EnsemblBacteria" id="ABY34112">
    <property type="protein sequence ID" value="ABY34112"/>
    <property type="gene ID" value="Caur_0879"/>
</dbReference>
<dbReference type="Pfam" id="PF02922">
    <property type="entry name" value="CBM_48"/>
    <property type="match status" value="1"/>
</dbReference>
<evidence type="ECO:0000256" key="2">
    <source>
        <dbReference type="ARBA" id="ARBA00008061"/>
    </source>
</evidence>
<dbReference type="CAZy" id="GH13">
    <property type="family name" value="Glycoside Hydrolase Family 13"/>
</dbReference>
<dbReference type="InterPro" id="IPR006046">
    <property type="entry name" value="Alpha_amylase"/>
</dbReference>
<comment type="similarity">
    <text evidence="2 5">Belongs to the glycosyl hydrolase 13 family.</text>
</comment>
<feature type="domain" description="Glycosyl hydrolase family 13 catalytic" evidence="8">
    <location>
        <begin position="1300"/>
        <end position="1711"/>
    </location>
</feature>
<proteinExistence type="inferred from homology"/>
<dbReference type="GO" id="GO:0004556">
    <property type="term" value="F:alpha-amylase activity"/>
    <property type="evidence" value="ECO:0000318"/>
    <property type="project" value="GO_Central"/>
</dbReference>
<dbReference type="GO" id="GO:0051060">
    <property type="term" value="F:pullulanase activity"/>
    <property type="evidence" value="ECO:0007669"/>
    <property type="project" value="InterPro"/>
</dbReference>
<name>A9WH17_CHLAA</name>
<dbReference type="Pfam" id="PF18998">
    <property type="entry name" value="Flg_new_2"/>
    <property type="match status" value="1"/>
</dbReference>
<dbReference type="KEGG" id="cau:Caur_0879"/>
<evidence type="ECO:0000256" key="4">
    <source>
        <dbReference type="ARBA" id="ARBA00022837"/>
    </source>
</evidence>
<dbReference type="InterPro" id="IPR011839">
    <property type="entry name" value="Pullul_strch"/>
</dbReference>
<dbReference type="Proteomes" id="UP000002008">
    <property type="component" value="Chromosome"/>
</dbReference>
<evidence type="ECO:0000256" key="5">
    <source>
        <dbReference type="RuleBase" id="RU003615"/>
    </source>
</evidence>
<evidence type="ECO:0000256" key="6">
    <source>
        <dbReference type="SAM" id="MobiDB-lite"/>
    </source>
</evidence>
<reference evidence="10" key="1">
    <citation type="journal article" date="2011" name="BMC Genomics">
        <title>Complete genome sequence of the filamentous anoxygenic phototrophic bacterium Chloroflexus aurantiacus.</title>
        <authorList>
            <person name="Tang K.H."/>
            <person name="Barry K."/>
            <person name="Chertkov O."/>
            <person name="Dalin E."/>
            <person name="Han C.S."/>
            <person name="Hauser L.J."/>
            <person name="Honchak B.M."/>
            <person name="Karbach L.E."/>
            <person name="Land M.L."/>
            <person name="Lapidus A."/>
            <person name="Larimer F.W."/>
            <person name="Mikhailova N."/>
            <person name="Pitluck S."/>
            <person name="Pierson B.K."/>
            <person name="Blankenship R.E."/>
        </authorList>
    </citation>
    <scope>NUCLEOTIDE SEQUENCE [LARGE SCALE GENOMIC DNA]</scope>
    <source>
        <strain evidence="10">ATCC 29366 / DSM 635 / J-10-fl</strain>
    </source>
</reference>
<dbReference type="Pfam" id="PF17967">
    <property type="entry name" value="Pullulanase_N2"/>
    <property type="match status" value="1"/>
</dbReference>
<dbReference type="SUPFAM" id="SSF51011">
    <property type="entry name" value="Glycosyl hydrolase domain"/>
    <property type="match status" value="3"/>
</dbReference>
<evidence type="ECO:0000256" key="3">
    <source>
        <dbReference type="ARBA" id="ARBA00022723"/>
    </source>
</evidence>
<feature type="compositionally biased region" description="Low complexity" evidence="6">
    <location>
        <begin position="1893"/>
        <end position="1972"/>
    </location>
</feature>
<dbReference type="InterPro" id="IPR014756">
    <property type="entry name" value="Ig_E-set"/>
</dbReference>
<accession>A9WH17</accession>
<dbReference type="NCBIfam" id="TIGR02103">
    <property type="entry name" value="pullul_strch"/>
    <property type="match status" value="1"/>
</dbReference>
<dbReference type="SUPFAM" id="SSF81296">
    <property type="entry name" value="E set domains"/>
    <property type="match status" value="2"/>
</dbReference>
<dbReference type="EMBL" id="CP000909">
    <property type="protein sequence ID" value="ABY34112.1"/>
    <property type="molecule type" value="Genomic_DNA"/>
</dbReference>
<dbReference type="InterPro" id="IPR013780">
    <property type="entry name" value="Glyco_hydro_b"/>
</dbReference>
<keyword evidence="10" id="KW-1185">Reference proteome</keyword>
<dbReference type="Gene3D" id="2.60.40.1130">
    <property type="entry name" value="Rab geranylgeranyltransferase alpha-subunit, insert domain"/>
    <property type="match status" value="1"/>
</dbReference>
<dbReference type="STRING" id="324602.Caur_0879"/>
<evidence type="ECO:0000256" key="1">
    <source>
        <dbReference type="ARBA" id="ARBA00001913"/>
    </source>
</evidence>
<keyword evidence="4" id="KW-0106">Calcium</keyword>
<dbReference type="InterPro" id="IPR024561">
    <property type="entry name" value="Pullul_strch_C"/>
</dbReference>
<dbReference type="PRINTS" id="PR00110">
    <property type="entry name" value="ALPHAAMYLASE"/>
</dbReference>
<keyword evidence="3" id="KW-0479">Metal-binding</keyword>
<dbReference type="CAZy" id="CBM48">
    <property type="family name" value="Carbohydrate-Binding Module Family 48"/>
</dbReference>
<dbReference type="InterPro" id="IPR040671">
    <property type="entry name" value="Pullulanase_N2"/>
</dbReference>
<evidence type="ECO:0000313" key="9">
    <source>
        <dbReference type="EMBL" id="ABY34112.1"/>
    </source>
</evidence>
<dbReference type="CDD" id="cd11341">
    <property type="entry name" value="AmyAc_Pullulanase_LD-like"/>
    <property type="match status" value="1"/>
</dbReference>
<feature type="region of interest" description="Disordered" evidence="6">
    <location>
        <begin position="1639"/>
        <end position="1662"/>
    </location>
</feature>
<dbReference type="Pfam" id="PF00128">
    <property type="entry name" value="Alpha-amylase"/>
    <property type="match status" value="1"/>
</dbReference>
<dbReference type="InterPro" id="IPR031319">
    <property type="entry name" value="A-amylase_C"/>
</dbReference>
<dbReference type="eggNOG" id="COG3266">
    <property type="taxonomic scope" value="Bacteria"/>
</dbReference>
<dbReference type="PANTHER" id="PTHR43002">
    <property type="entry name" value="GLYCOGEN DEBRANCHING ENZYME"/>
    <property type="match status" value="1"/>
</dbReference>
<dbReference type="Pfam" id="PF02806">
    <property type="entry name" value="Alpha-amylase_C"/>
    <property type="match status" value="1"/>
</dbReference>
<dbReference type="InParanoid" id="A9WH17"/>
<evidence type="ECO:0000313" key="10">
    <source>
        <dbReference type="Proteomes" id="UP000002008"/>
    </source>
</evidence>
<dbReference type="eggNOG" id="COG0366">
    <property type="taxonomic scope" value="Bacteria"/>
</dbReference>
<dbReference type="GO" id="GO:0046872">
    <property type="term" value="F:metal ion binding"/>
    <property type="evidence" value="ECO:0007669"/>
    <property type="project" value="UniProtKB-KW"/>
</dbReference>
<dbReference type="PATRIC" id="fig|324602.8.peg.1008"/>
<dbReference type="SUPFAM" id="SSF51445">
    <property type="entry name" value="(Trans)glycosidases"/>
    <property type="match status" value="2"/>
</dbReference>
<dbReference type="SMART" id="SM00632">
    <property type="entry name" value="Aamy_C"/>
    <property type="match status" value="1"/>
</dbReference>
<dbReference type="CDD" id="cd11317">
    <property type="entry name" value="AmyAc_bac_euk_AmyA"/>
    <property type="match status" value="1"/>
</dbReference>
<dbReference type="InterPro" id="IPR006047">
    <property type="entry name" value="GH13_cat_dom"/>
</dbReference>
<gene>
    <name evidence="9" type="ordered locus">Caur_0879</name>
</gene>
<dbReference type="Pfam" id="PF11852">
    <property type="entry name" value="Pullul_strch_C"/>
    <property type="match status" value="1"/>
</dbReference>
<dbReference type="CDD" id="cd02860">
    <property type="entry name" value="E_set_Pullulanase"/>
    <property type="match status" value="1"/>
</dbReference>
<dbReference type="SMART" id="SM00642">
    <property type="entry name" value="Aamy"/>
    <property type="match status" value="1"/>
</dbReference>
<dbReference type="InterPro" id="IPR013783">
    <property type="entry name" value="Ig-like_fold"/>
</dbReference>
<feature type="domain" description="Alpha-amylase C-terminal" evidence="7">
    <location>
        <begin position="1720"/>
        <end position="1819"/>
    </location>
</feature>
<feature type="region of interest" description="Disordered" evidence="6">
    <location>
        <begin position="1893"/>
        <end position="1988"/>
    </location>
</feature>
<dbReference type="InterPro" id="IPR006048">
    <property type="entry name" value="A-amylase/branching_C"/>
</dbReference>
<dbReference type="InterPro" id="IPR004193">
    <property type="entry name" value="Glyco_hydro_13_N"/>
</dbReference>
<evidence type="ECO:0000259" key="7">
    <source>
        <dbReference type="SMART" id="SM00632"/>
    </source>
</evidence>
<feature type="compositionally biased region" description="Polar residues" evidence="6">
    <location>
        <begin position="1639"/>
        <end position="1651"/>
    </location>
</feature>
<dbReference type="RefSeq" id="WP_012256768.1">
    <property type="nucleotide sequence ID" value="NC_010175.1"/>
</dbReference>
<dbReference type="Gene3D" id="3.20.20.80">
    <property type="entry name" value="Glycosidases"/>
    <property type="match status" value="2"/>
</dbReference>
<dbReference type="Gene3D" id="2.60.40.10">
    <property type="entry name" value="Immunoglobulins"/>
    <property type="match status" value="2"/>
</dbReference>
<organism evidence="9 10">
    <name type="scientific">Chloroflexus aurantiacus (strain ATCC 29366 / DSM 635 / J-10-fl)</name>
    <dbReference type="NCBI Taxonomy" id="324602"/>
    <lineage>
        <taxon>Bacteria</taxon>
        <taxon>Bacillati</taxon>
        <taxon>Chloroflexota</taxon>
        <taxon>Chloroflexia</taxon>
        <taxon>Chloroflexales</taxon>
        <taxon>Chloroflexineae</taxon>
        <taxon>Chloroflexaceae</taxon>
        <taxon>Chloroflexus</taxon>
    </lineage>
</organism>
<dbReference type="InterPro" id="IPR017853">
    <property type="entry name" value="GH"/>
</dbReference>
<protein>
    <submittedName>
        <fullName evidence="9">Alpha-1,6-glucosidase, pullulanase-type</fullName>
    </submittedName>
</protein>
<evidence type="ECO:0000259" key="8">
    <source>
        <dbReference type="SMART" id="SM00642"/>
    </source>
</evidence>
<dbReference type="HOGENOM" id="CLU_234141_0_0_0"/>
<comment type="cofactor">
    <cofactor evidence="1">
        <name>Ca(2+)</name>
        <dbReference type="ChEBI" id="CHEBI:29108"/>
    </cofactor>
</comment>